<gene>
    <name evidence="4" type="ORF">ASPWEDRAFT_55195</name>
</gene>
<feature type="compositionally biased region" description="Low complexity" evidence="2">
    <location>
        <begin position="147"/>
        <end position="164"/>
    </location>
</feature>
<evidence type="ECO:0000313" key="4">
    <source>
        <dbReference type="EMBL" id="OJJ30668.1"/>
    </source>
</evidence>
<dbReference type="InterPro" id="IPR040150">
    <property type="entry name" value="Iwr1"/>
</dbReference>
<dbReference type="Pfam" id="PF08574">
    <property type="entry name" value="Iwr1"/>
    <property type="match status" value="1"/>
</dbReference>
<evidence type="ECO:0000256" key="1">
    <source>
        <dbReference type="ARBA" id="ARBA00010218"/>
    </source>
</evidence>
<dbReference type="GO" id="GO:0006606">
    <property type="term" value="P:protein import into nucleus"/>
    <property type="evidence" value="ECO:0007669"/>
    <property type="project" value="InterPro"/>
</dbReference>
<feature type="compositionally biased region" description="Acidic residues" evidence="2">
    <location>
        <begin position="466"/>
        <end position="480"/>
    </location>
</feature>
<accession>A0A1L9R702</accession>
<proteinExistence type="inferred from homology"/>
<protein>
    <recommendedName>
        <fullName evidence="3">Transcription factor Iwr1 domain-containing protein</fullName>
    </recommendedName>
</protein>
<evidence type="ECO:0000256" key="2">
    <source>
        <dbReference type="SAM" id="MobiDB-lite"/>
    </source>
</evidence>
<dbReference type="GO" id="GO:0005737">
    <property type="term" value="C:cytoplasm"/>
    <property type="evidence" value="ECO:0007669"/>
    <property type="project" value="TreeGrafter"/>
</dbReference>
<feature type="compositionally biased region" description="Low complexity" evidence="2">
    <location>
        <begin position="76"/>
        <end position="94"/>
    </location>
</feature>
<organism evidence="4 5">
    <name type="scientific">Aspergillus wentii DTO 134E9</name>
    <dbReference type="NCBI Taxonomy" id="1073089"/>
    <lineage>
        <taxon>Eukaryota</taxon>
        <taxon>Fungi</taxon>
        <taxon>Dikarya</taxon>
        <taxon>Ascomycota</taxon>
        <taxon>Pezizomycotina</taxon>
        <taxon>Eurotiomycetes</taxon>
        <taxon>Eurotiomycetidae</taxon>
        <taxon>Eurotiales</taxon>
        <taxon>Aspergillaceae</taxon>
        <taxon>Aspergillus</taxon>
        <taxon>Aspergillus subgen. Cremei</taxon>
    </lineage>
</organism>
<sequence>MSLPPEQINIKRRREEEPVDTLYIQSELHQTKRRFTDFVFQRVQVKVGGDGRSSESSSPTPSAAAGLAAKRHLRSPRSVSSLLSPSAAHARSASTGGRVPMVRATSPGAEFRDEKRLAAARRENEEKLKRALHSSPASPRPGSGVISAASSGRGSPASSPGPLSVRKFQISRSSTPVGGGSLHRSTGSGVQKRRGDGVAVLVEQLRRKPHSRQASMVADLARKADDGSSLSVASLDGSVGSEEAPARPRKRPVVNQAEKRWREERKTAISAAKQHISHVLDKEAQTQHQSSWDDESERLAREFEHIALELDGDDDHRMEALPDKSQQQQPSPSRHALPKPALKFQPRQPNKPRPAAEASGKPTPPSGAAEAEADESDGEYVYDTYIRRPLENGQLTNPLVELERDQAGWLRQHGIDASRQDIGVIVITPEDEEYWENFAEDDDEEEWDSEDADSNETAENNPANDYPDEELSWSDEDDDPSAIYSKYRRHGASDDEEFDFADSASEDNGARRFRFRNGLDMHVDSDEEGGW</sequence>
<dbReference type="OrthoDB" id="6255506at2759"/>
<evidence type="ECO:0000259" key="3">
    <source>
        <dbReference type="Pfam" id="PF08574"/>
    </source>
</evidence>
<name>A0A1L9R702_ASPWE</name>
<dbReference type="InterPro" id="IPR013883">
    <property type="entry name" value="TF_Iwr1_dom"/>
</dbReference>
<dbReference type="STRING" id="1073089.A0A1L9R702"/>
<feature type="compositionally biased region" description="Acidic residues" evidence="2">
    <location>
        <begin position="371"/>
        <end position="380"/>
    </location>
</feature>
<feature type="compositionally biased region" description="Acidic residues" evidence="2">
    <location>
        <begin position="432"/>
        <end position="456"/>
    </location>
</feature>
<feature type="compositionally biased region" description="Basic and acidic residues" evidence="2">
    <location>
        <begin position="110"/>
        <end position="129"/>
    </location>
</feature>
<feature type="compositionally biased region" description="Basic and acidic residues" evidence="2">
    <location>
        <begin position="257"/>
        <end position="267"/>
    </location>
</feature>
<feature type="compositionally biased region" description="Low complexity" evidence="2">
    <location>
        <begin position="54"/>
        <end position="68"/>
    </location>
</feature>
<dbReference type="VEuPathDB" id="FungiDB:ASPWEDRAFT_55195"/>
<keyword evidence="5" id="KW-1185">Reference proteome</keyword>
<dbReference type="AlphaFoldDB" id="A0A1L9R702"/>
<feature type="region of interest" description="Disordered" evidence="2">
    <location>
        <begin position="47"/>
        <end position="384"/>
    </location>
</feature>
<dbReference type="PANTHER" id="PTHR28063">
    <property type="entry name" value="RNA POLYMERASE II NUCLEAR LOCALIZATION PROTEIN IWR1"/>
    <property type="match status" value="1"/>
</dbReference>
<dbReference type="EMBL" id="KV878217">
    <property type="protein sequence ID" value="OJJ30668.1"/>
    <property type="molecule type" value="Genomic_DNA"/>
</dbReference>
<evidence type="ECO:0000313" key="5">
    <source>
        <dbReference type="Proteomes" id="UP000184383"/>
    </source>
</evidence>
<feature type="domain" description="Transcription factor Iwr1" evidence="3">
    <location>
        <begin position="379"/>
        <end position="470"/>
    </location>
</feature>
<dbReference type="RefSeq" id="XP_040684345.1">
    <property type="nucleotide sequence ID" value="XM_040838166.1"/>
</dbReference>
<comment type="similarity">
    <text evidence="1">Belongs to the IWR1/SLC7A6OS family.</text>
</comment>
<dbReference type="GeneID" id="63754014"/>
<feature type="compositionally biased region" description="Basic and acidic residues" evidence="2">
    <location>
        <begin position="297"/>
        <end position="322"/>
    </location>
</feature>
<dbReference type="Proteomes" id="UP000184383">
    <property type="component" value="Unassembled WGS sequence"/>
</dbReference>
<dbReference type="PANTHER" id="PTHR28063:SF1">
    <property type="entry name" value="RNA POLYMERASE II NUCLEAR LOCALIZATION PROTEIN IWR1"/>
    <property type="match status" value="1"/>
</dbReference>
<feature type="region of interest" description="Disordered" evidence="2">
    <location>
        <begin position="432"/>
        <end position="505"/>
    </location>
</feature>
<reference evidence="5" key="1">
    <citation type="journal article" date="2017" name="Genome Biol.">
        <title>Comparative genomics reveals high biological diversity and specific adaptations in the industrially and medically important fungal genus Aspergillus.</title>
        <authorList>
            <person name="de Vries R.P."/>
            <person name="Riley R."/>
            <person name="Wiebenga A."/>
            <person name="Aguilar-Osorio G."/>
            <person name="Amillis S."/>
            <person name="Uchima C.A."/>
            <person name="Anderluh G."/>
            <person name="Asadollahi M."/>
            <person name="Askin M."/>
            <person name="Barry K."/>
            <person name="Battaglia E."/>
            <person name="Bayram O."/>
            <person name="Benocci T."/>
            <person name="Braus-Stromeyer S.A."/>
            <person name="Caldana C."/>
            <person name="Canovas D."/>
            <person name="Cerqueira G.C."/>
            <person name="Chen F."/>
            <person name="Chen W."/>
            <person name="Choi C."/>
            <person name="Clum A."/>
            <person name="Dos Santos R.A."/>
            <person name="Damasio A.R."/>
            <person name="Diallinas G."/>
            <person name="Emri T."/>
            <person name="Fekete E."/>
            <person name="Flipphi M."/>
            <person name="Freyberg S."/>
            <person name="Gallo A."/>
            <person name="Gournas C."/>
            <person name="Habgood R."/>
            <person name="Hainaut M."/>
            <person name="Harispe M.L."/>
            <person name="Henrissat B."/>
            <person name="Hilden K.S."/>
            <person name="Hope R."/>
            <person name="Hossain A."/>
            <person name="Karabika E."/>
            <person name="Karaffa L."/>
            <person name="Karanyi Z."/>
            <person name="Krasevec N."/>
            <person name="Kuo A."/>
            <person name="Kusch H."/>
            <person name="LaButti K."/>
            <person name="Lagendijk E.L."/>
            <person name="Lapidus A."/>
            <person name="Levasseur A."/>
            <person name="Lindquist E."/>
            <person name="Lipzen A."/>
            <person name="Logrieco A.F."/>
            <person name="MacCabe A."/>
            <person name="Maekelae M.R."/>
            <person name="Malavazi I."/>
            <person name="Melin P."/>
            <person name="Meyer V."/>
            <person name="Mielnichuk N."/>
            <person name="Miskei M."/>
            <person name="Molnar A.P."/>
            <person name="Mule G."/>
            <person name="Ngan C.Y."/>
            <person name="Orejas M."/>
            <person name="Orosz E."/>
            <person name="Ouedraogo J.P."/>
            <person name="Overkamp K.M."/>
            <person name="Park H.-S."/>
            <person name="Perrone G."/>
            <person name="Piumi F."/>
            <person name="Punt P.J."/>
            <person name="Ram A.F."/>
            <person name="Ramon A."/>
            <person name="Rauscher S."/>
            <person name="Record E."/>
            <person name="Riano-Pachon D.M."/>
            <person name="Robert V."/>
            <person name="Roehrig J."/>
            <person name="Ruller R."/>
            <person name="Salamov A."/>
            <person name="Salih N.S."/>
            <person name="Samson R.A."/>
            <person name="Sandor E."/>
            <person name="Sanguinetti M."/>
            <person name="Schuetze T."/>
            <person name="Sepcic K."/>
            <person name="Shelest E."/>
            <person name="Sherlock G."/>
            <person name="Sophianopoulou V."/>
            <person name="Squina F.M."/>
            <person name="Sun H."/>
            <person name="Susca A."/>
            <person name="Todd R.B."/>
            <person name="Tsang A."/>
            <person name="Unkles S.E."/>
            <person name="van de Wiele N."/>
            <person name="van Rossen-Uffink D."/>
            <person name="Oliveira J.V."/>
            <person name="Vesth T.C."/>
            <person name="Visser J."/>
            <person name="Yu J.-H."/>
            <person name="Zhou M."/>
            <person name="Andersen M.R."/>
            <person name="Archer D.B."/>
            <person name="Baker S.E."/>
            <person name="Benoit I."/>
            <person name="Brakhage A.A."/>
            <person name="Braus G.H."/>
            <person name="Fischer R."/>
            <person name="Frisvad J.C."/>
            <person name="Goldman G.H."/>
            <person name="Houbraken J."/>
            <person name="Oakley B."/>
            <person name="Pocsi I."/>
            <person name="Scazzocchio C."/>
            <person name="Seiboth B."/>
            <person name="vanKuyk P.A."/>
            <person name="Wortman J."/>
            <person name="Dyer P.S."/>
            <person name="Grigoriev I.V."/>
        </authorList>
    </citation>
    <scope>NUCLEOTIDE SEQUENCE [LARGE SCALE GENOMIC DNA]</scope>
    <source>
        <strain evidence="5">DTO 134E9</strain>
    </source>
</reference>